<keyword evidence="4 5" id="KW-0862">Zinc</keyword>
<dbReference type="FunFam" id="4.10.1000.10:FF:000037">
    <property type="entry name" value="Zinc finger CCCH domain-containing protein 39"/>
    <property type="match status" value="1"/>
</dbReference>
<name>A0A314ZJY7_PRUYE</name>
<dbReference type="InterPro" id="IPR045877">
    <property type="entry name" value="ZFP36-like"/>
</dbReference>
<feature type="zinc finger region" description="C3H1-type" evidence="5">
    <location>
        <begin position="231"/>
        <end position="259"/>
    </location>
</feature>
<dbReference type="Pfam" id="PF00642">
    <property type="entry name" value="zf-CCCH"/>
    <property type="match status" value="2"/>
</dbReference>
<feature type="domain" description="C3H1-type" evidence="7">
    <location>
        <begin position="87"/>
        <end position="114"/>
    </location>
</feature>
<dbReference type="PROSITE" id="PS50103">
    <property type="entry name" value="ZF_C3H1"/>
    <property type="match status" value="3"/>
</dbReference>
<protein>
    <submittedName>
        <fullName evidence="8">Zinc finger CCCH domain-containing protein 39</fullName>
    </submittedName>
</protein>
<feature type="domain" description="C3H1-type" evidence="7">
    <location>
        <begin position="148"/>
        <end position="176"/>
    </location>
</feature>
<dbReference type="AlphaFoldDB" id="A0A314ZJY7"/>
<evidence type="ECO:0000313" key="8">
    <source>
        <dbReference type="EMBL" id="PQQ20255.1"/>
    </source>
</evidence>
<reference evidence="8 9" key="1">
    <citation type="submission" date="2018-02" db="EMBL/GenBank/DDBJ databases">
        <title>Draft genome of wild Prunus yedoensis var. nudiflora.</title>
        <authorList>
            <person name="Baek S."/>
            <person name="Kim J.-H."/>
            <person name="Choi K."/>
            <person name="Kim G.-B."/>
            <person name="Cho A."/>
            <person name="Jang H."/>
            <person name="Shin C.-H."/>
            <person name="Yu H.-J."/>
            <person name="Mun J.-H."/>
        </authorList>
    </citation>
    <scope>NUCLEOTIDE SEQUENCE [LARGE SCALE GENOMIC DNA]</scope>
    <source>
        <strain evidence="9">cv. Jeju island</strain>
        <tissue evidence="8">Leaf</tissue>
    </source>
</reference>
<accession>A0A314ZJY7</accession>
<organism evidence="8 9">
    <name type="scientific">Prunus yedoensis var. nudiflora</name>
    <dbReference type="NCBI Taxonomy" id="2094558"/>
    <lineage>
        <taxon>Eukaryota</taxon>
        <taxon>Viridiplantae</taxon>
        <taxon>Streptophyta</taxon>
        <taxon>Embryophyta</taxon>
        <taxon>Tracheophyta</taxon>
        <taxon>Spermatophyta</taxon>
        <taxon>Magnoliopsida</taxon>
        <taxon>eudicotyledons</taxon>
        <taxon>Gunneridae</taxon>
        <taxon>Pentapetalae</taxon>
        <taxon>rosids</taxon>
        <taxon>fabids</taxon>
        <taxon>Rosales</taxon>
        <taxon>Rosaceae</taxon>
        <taxon>Amygdaloideae</taxon>
        <taxon>Amygdaleae</taxon>
        <taxon>Prunus</taxon>
    </lineage>
</organism>
<evidence type="ECO:0000256" key="6">
    <source>
        <dbReference type="SAM" id="MobiDB-lite"/>
    </source>
</evidence>
<dbReference type="Proteomes" id="UP000250321">
    <property type="component" value="Unassembled WGS sequence"/>
</dbReference>
<feature type="zinc finger region" description="C3H1-type" evidence="5">
    <location>
        <begin position="87"/>
        <end position="114"/>
    </location>
</feature>
<dbReference type="SUPFAM" id="SSF90229">
    <property type="entry name" value="CCCH zinc finger"/>
    <property type="match status" value="3"/>
</dbReference>
<keyword evidence="2" id="KW-0677">Repeat</keyword>
<evidence type="ECO:0000313" key="9">
    <source>
        <dbReference type="Proteomes" id="UP000250321"/>
    </source>
</evidence>
<dbReference type="SMART" id="SM00356">
    <property type="entry name" value="ZnF_C3H1"/>
    <property type="match status" value="3"/>
</dbReference>
<feature type="zinc finger region" description="C3H1-type" evidence="5">
    <location>
        <begin position="148"/>
        <end position="176"/>
    </location>
</feature>
<feature type="domain" description="C3H1-type" evidence="7">
    <location>
        <begin position="231"/>
        <end position="259"/>
    </location>
</feature>
<dbReference type="OrthoDB" id="410307at2759"/>
<dbReference type="InterPro" id="IPR036855">
    <property type="entry name" value="Znf_CCCH_sf"/>
</dbReference>
<feature type="region of interest" description="Disordered" evidence="6">
    <location>
        <begin position="27"/>
        <end position="75"/>
    </location>
</feature>
<evidence type="ECO:0000256" key="3">
    <source>
        <dbReference type="ARBA" id="ARBA00022771"/>
    </source>
</evidence>
<evidence type="ECO:0000256" key="5">
    <source>
        <dbReference type="PROSITE-ProRule" id="PRU00723"/>
    </source>
</evidence>
<evidence type="ECO:0000256" key="2">
    <source>
        <dbReference type="ARBA" id="ARBA00022737"/>
    </source>
</evidence>
<keyword evidence="3 5" id="KW-0863">Zinc-finger</keyword>
<dbReference type="FunFam" id="4.10.1000.10:FF:000003">
    <property type="entry name" value="Zinc finger CCCH domain-containing protein"/>
    <property type="match status" value="1"/>
</dbReference>
<gene>
    <name evidence="8" type="ORF">Pyn_15901</name>
</gene>
<keyword evidence="1 5" id="KW-0479">Metal-binding</keyword>
<dbReference type="GO" id="GO:0003729">
    <property type="term" value="F:mRNA binding"/>
    <property type="evidence" value="ECO:0007669"/>
    <property type="project" value="InterPro"/>
</dbReference>
<dbReference type="InterPro" id="IPR000571">
    <property type="entry name" value="Znf_CCCH"/>
</dbReference>
<keyword evidence="9" id="KW-1185">Reference proteome</keyword>
<dbReference type="EMBL" id="PJQY01000039">
    <property type="protein sequence ID" value="PQQ20255.1"/>
    <property type="molecule type" value="Genomic_DNA"/>
</dbReference>
<evidence type="ECO:0000256" key="1">
    <source>
        <dbReference type="ARBA" id="ARBA00022723"/>
    </source>
</evidence>
<dbReference type="STRING" id="2094558.A0A314ZJY7"/>
<proteinExistence type="predicted"/>
<dbReference type="PANTHER" id="PTHR12547:SF121">
    <property type="entry name" value="ZINC FINGER CCCH DOMAIN-CONTAINING PROTEIN 39"/>
    <property type="match status" value="1"/>
</dbReference>
<dbReference type="GO" id="GO:0008270">
    <property type="term" value="F:zinc ion binding"/>
    <property type="evidence" value="ECO:0007669"/>
    <property type="project" value="UniProtKB-KW"/>
</dbReference>
<dbReference type="GO" id="GO:0010468">
    <property type="term" value="P:regulation of gene expression"/>
    <property type="evidence" value="ECO:0007669"/>
    <property type="project" value="UniProtKB-ARBA"/>
</dbReference>
<evidence type="ECO:0000256" key="4">
    <source>
        <dbReference type="ARBA" id="ARBA00022833"/>
    </source>
</evidence>
<sequence length="346" mass="38994">MNFSDHTQFMPSQTPFAGGSDALSCWPPFPMSMNNEDQHSQFEQQPSPFKRPRNSEENQSNPMPYPPMNARMQPPNAPVNKGASNIFYKTRLCVNFKTGMCRNGENCNYAHGIEDIRHPPPNWQELVSVREEDRPPLSGNWDDDQKIIHRMKLCKKFYNGEECPYGDRCNFLHEDPAKFRDDISRFRENTAISIGTTGPSVVHGSGSNHSEENRLVNTGMDTFRVNMKPVYWKTKLCNKWETTGKCPFGEKCHFAHGQAELQVPGGRVEAEVLSSTPISTKPQAGPVNDSSTTAMAILPASNEEGGQGKKRVLKWKGSKKINRIYADWLDDVPLVQQQNLSSTVES</sequence>
<dbReference type="Gene3D" id="4.10.1000.10">
    <property type="entry name" value="Zinc finger, CCCH-type"/>
    <property type="match status" value="3"/>
</dbReference>
<dbReference type="PANTHER" id="PTHR12547">
    <property type="entry name" value="CCCH ZINC FINGER/TIS11-RELATED"/>
    <property type="match status" value="1"/>
</dbReference>
<dbReference type="InterPro" id="IPR041367">
    <property type="entry name" value="Znf-CCCH_4"/>
</dbReference>
<dbReference type="Pfam" id="PF18044">
    <property type="entry name" value="zf-CCCH_4"/>
    <property type="match status" value="1"/>
</dbReference>
<comment type="caution">
    <text evidence="8">The sequence shown here is derived from an EMBL/GenBank/DDBJ whole genome shotgun (WGS) entry which is preliminary data.</text>
</comment>
<dbReference type="GO" id="GO:0051252">
    <property type="term" value="P:regulation of RNA metabolic process"/>
    <property type="evidence" value="ECO:0007669"/>
    <property type="project" value="UniProtKB-ARBA"/>
</dbReference>
<evidence type="ECO:0000259" key="7">
    <source>
        <dbReference type="PROSITE" id="PS50103"/>
    </source>
</evidence>